<dbReference type="GeneID" id="69970321"/>
<feature type="transmembrane region" description="Helical" evidence="8">
    <location>
        <begin position="308"/>
        <end position="328"/>
    </location>
</feature>
<feature type="transmembrane region" description="Helical" evidence="8">
    <location>
        <begin position="53"/>
        <end position="71"/>
    </location>
</feature>
<gene>
    <name evidence="10" type="ORF">K788_0002862</name>
</gene>
<dbReference type="PROSITE" id="PS50850">
    <property type="entry name" value="MFS"/>
    <property type="match status" value="1"/>
</dbReference>
<feature type="transmembrane region" description="Helical" evidence="8">
    <location>
        <begin position="159"/>
        <end position="183"/>
    </location>
</feature>
<feature type="transmembrane region" description="Helical" evidence="8">
    <location>
        <begin position="334"/>
        <end position="357"/>
    </location>
</feature>
<keyword evidence="7 8" id="KW-0472">Membrane</keyword>
<organism evidence="10 11">
    <name type="scientific">Paraburkholderia caribensis MBA4</name>
    <dbReference type="NCBI Taxonomy" id="1323664"/>
    <lineage>
        <taxon>Bacteria</taxon>
        <taxon>Pseudomonadati</taxon>
        <taxon>Pseudomonadota</taxon>
        <taxon>Betaproteobacteria</taxon>
        <taxon>Burkholderiales</taxon>
        <taxon>Burkholderiaceae</taxon>
        <taxon>Paraburkholderia</taxon>
    </lineage>
</organism>
<dbReference type="PANTHER" id="PTHR43528:SF1">
    <property type="entry name" value="ALPHA-KETOGLUTARATE PERMEASE"/>
    <property type="match status" value="1"/>
</dbReference>
<dbReference type="Pfam" id="PF00083">
    <property type="entry name" value="Sugar_tr"/>
    <property type="match status" value="1"/>
</dbReference>
<feature type="transmembrane region" description="Helical" evidence="8">
    <location>
        <begin position="21"/>
        <end position="41"/>
    </location>
</feature>
<dbReference type="PANTHER" id="PTHR43528">
    <property type="entry name" value="ALPHA-KETOGLUTARATE PERMEASE"/>
    <property type="match status" value="1"/>
</dbReference>
<proteinExistence type="predicted"/>
<keyword evidence="2" id="KW-0813">Transport</keyword>
<dbReference type="GO" id="GO:0015293">
    <property type="term" value="F:symporter activity"/>
    <property type="evidence" value="ECO:0007669"/>
    <property type="project" value="UniProtKB-KW"/>
</dbReference>
<dbReference type="InterPro" id="IPR036259">
    <property type="entry name" value="MFS_trans_sf"/>
</dbReference>
<feature type="transmembrane region" description="Helical" evidence="8">
    <location>
        <begin position="195"/>
        <end position="214"/>
    </location>
</feature>
<dbReference type="Gene3D" id="1.20.1250.20">
    <property type="entry name" value="MFS general substrate transporter like domains"/>
    <property type="match status" value="2"/>
</dbReference>
<dbReference type="EMBL" id="CP012747">
    <property type="protein sequence ID" value="ALL66344.1"/>
    <property type="molecule type" value="Genomic_DNA"/>
</dbReference>
<name>A0A0P0RDB2_9BURK</name>
<feature type="transmembrane region" description="Helical" evidence="8">
    <location>
        <begin position="283"/>
        <end position="301"/>
    </location>
</feature>
<dbReference type="GO" id="GO:0005886">
    <property type="term" value="C:plasma membrane"/>
    <property type="evidence" value="ECO:0007669"/>
    <property type="project" value="UniProtKB-SubCell"/>
</dbReference>
<sequence length="432" mass="45335">MLDDTLSLPSASLAARQRWTIFVASTGGALEVFDFVIYGFFAQHIGRAFFPPGIGLAPATLSFAVLAIGHLSRPLGGLFLGRLGDKYGRRIVFMSSALVAALATLAIGMLPSYAALGMAAPVALLALRLVQGLCLGGELPGALVYAIETGSAHPGFMCGFVFVAVNLSLLLASSVNLAVHLLLDAAQIDAFGWRIAFLLGGICGLGIFALRRTIDESAEYARAIARRHREPLAVLFRHHLAAIVTGIGAGVMTGVTGGLFIAYMPSWLQAVGHVASDVAWAQTLYVIAIAACIPFTAAAGDRFSRRRVFRVGAVMTASFAPVFFVAASRPHANLVLLFFIAGAIASFINGTYGCAIAELFPVDVRFSGVAAAMNVGLAVTMGLTPLVVSFLVADLHWTLAPALAMLAGALVAFASTFGMKRGRLRAPMVRHE</sequence>
<evidence type="ECO:0000256" key="6">
    <source>
        <dbReference type="ARBA" id="ARBA00022989"/>
    </source>
</evidence>
<evidence type="ECO:0000313" key="11">
    <source>
        <dbReference type="Proteomes" id="UP000019146"/>
    </source>
</evidence>
<keyword evidence="4 8" id="KW-0812">Transmembrane</keyword>
<dbReference type="Pfam" id="PF07690">
    <property type="entry name" value="MFS_1"/>
    <property type="match status" value="1"/>
</dbReference>
<feature type="transmembrane region" description="Helical" evidence="8">
    <location>
        <begin position="399"/>
        <end position="418"/>
    </location>
</feature>
<reference evidence="10 11" key="1">
    <citation type="journal article" date="2014" name="Genome Announc.">
        <title>Draft Genome Sequence of the Haloacid-Degrading Burkholderia caribensis Strain MBA4.</title>
        <authorList>
            <person name="Pan Y."/>
            <person name="Kong K.F."/>
            <person name="Tsang J.S."/>
        </authorList>
    </citation>
    <scope>NUCLEOTIDE SEQUENCE [LARGE SCALE GENOMIC DNA]</scope>
    <source>
        <strain evidence="10 11">MBA4</strain>
    </source>
</reference>
<evidence type="ECO:0000256" key="1">
    <source>
        <dbReference type="ARBA" id="ARBA00004651"/>
    </source>
</evidence>
<evidence type="ECO:0000256" key="8">
    <source>
        <dbReference type="SAM" id="Phobius"/>
    </source>
</evidence>
<feature type="transmembrane region" description="Helical" evidence="8">
    <location>
        <begin position="235"/>
        <end position="263"/>
    </location>
</feature>
<feature type="transmembrane region" description="Helical" evidence="8">
    <location>
        <begin position="91"/>
        <end position="116"/>
    </location>
</feature>
<dbReference type="SUPFAM" id="SSF103473">
    <property type="entry name" value="MFS general substrate transporter"/>
    <property type="match status" value="1"/>
</dbReference>
<keyword evidence="3" id="KW-1003">Cell membrane</keyword>
<evidence type="ECO:0000256" key="2">
    <source>
        <dbReference type="ARBA" id="ARBA00022448"/>
    </source>
</evidence>
<dbReference type="KEGG" id="bcai:K788_0002862"/>
<evidence type="ECO:0000259" key="9">
    <source>
        <dbReference type="PROSITE" id="PS50850"/>
    </source>
</evidence>
<evidence type="ECO:0000256" key="5">
    <source>
        <dbReference type="ARBA" id="ARBA00022847"/>
    </source>
</evidence>
<feature type="transmembrane region" description="Helical" evidence="8">
    <location>
        <begin position="369"/>
        <end position="393"/>
    </location>
</feature>
<dbReference type="RefSeq" id="WP_035989480.1">
    <property type="nucleotide sequence ID" value="NZ_CP012747.1"/>
</dbReference>
<evidence type="ECO:0000313" key="10">
    <source>
        <dbReference type="EMBL" id="ALL66344.1"/>
    </source>
</evidence>
<dbReference type="AlphaFoldDB" id="A0A0P0RDB2"/>
<evidence type="ECO:0000256" key="7">
    <source>
        <dbReference type="ARBA" id="ARBA00023136"/>
    </source>
</evidence>
<protein>
    <submittedName>
        <fullName evidence="10">Proline/betaine transporter</fullName>
    </submittedName>
</protein>
<dbReference type="InterPro" id="IPR020846">
    <property type="entry name" value="MFS_dom"/>
</dbReference>
<dbReference type="InterPro" id="IPR005828">
    <property type="entry name" value="MFS_sugar_transport-like"/>
</dbReference>
<evidence type="ECO:0000256" key="3">
    <source>
        <dbReference type="ARBA" id="ARBA00022475"/>
    </source>
</evidence>
<feature type="domain" description="Major facilitator superfamily (MFS) profile" evidence="9">
    <location>
        <begin position="20"/>
        <end position="420"/>
    </location>
</feature>
<dbReference type="Proteomes" id="UP000019146">
    <property type="component" value="Chromosome 2"/>
</dbReference>
<comment type="subcellular location">
    <subcellularLocation>
        <location evidence="1">Cell membrane</location>
        <topology evidence="1">Multi-pass membrane protein</topology>
    </subcellularLocation>
</comment>
<dbReference type="InterPro" id="IPR011701">
    <property type="entry name" value="MFS"/>
</dbReference>
<keyword evidence="5" id="KW-0769">Symport</keyword>
<accession>A0A0P0RDB2</accession>
<keyword evidence="6 8" id="KW-1133">Transmembrane helix</keyword>
<dbReference type="InterPro" id="IPR051084">
    <property type="entry name" value="H+-coupled_symporters"/>
</dbReference>
<evidence type="ECO:0000256" key="4">
    <source>
        <dbReference type="ARBA" id="ARBA00022692"/>
    </source>
</evidence>